<keyword evidence="3" id="KW-0479">Metal-binding</keyword>
<keyword evidence="2" id="KW-0597">Phosphoprotein</keyword>
<dbReference type="SMART" id="SM00336">
    <property type="entry name" value="BBOX"/>
    <property type="match status" value="1"/>
</dbReference>
<dbReference type="SUPFAM" id="SSF63825">
    <property type="entry name" value="YWTD domain"/>
    <property type="match status" value="1"/>
</dbReference>
<feature type="domain" description="RING-type" evidence="11">
    <location>
        <begin position="61"/>
        <end position="111"/>
    </location>
</feature>
<dbReference type="Gene3D" id="2.60.40.10">
    <property type="entry name" value="Immunoglobulins"/>
    <property type="match status" value="1"/>
</dbReference>
<evidence type="ECO:0000256" key="2">
    <source>
        <dbReference type="ARBA" id="ARBA00022553"/>
    </source>
</evidence>
<dbReference type="Gene3D" id="3.30.160.60">
    <property type="entry name" value="Classic Zinc Finger"/>
    <property type="match status" value="1"/>
</dbReference>
<feature type="repeat" description="Filamin" evidence="8">
    <location>
        <begin position="381"/>
        <end position="478"/>
    </location>
</feature>
<keyword evidence="6" id="KW-0862">Zinc</keyword>
<dbReference type="AlphaFoldDB" id="A0AA35TSY5"/>
<dbReference type="Pfam" id="PF00630">
    <property type="entry name" value="Filamin"/>
    <property type="match status" value="1"/>
</dbReference>
<evidence type="ECO:0000256" key="8">
    <source>
        <dbReference type="PROSITE-ProRule" id="PRU00087"/>
    </source>
</evidence>
<sequence length="690" mass="76080">MAYTPIGAHPHLGFESSPASLRLDSMTTTRSSLPSLGGQGGGPHSGGQLSSLARLDHQQSCAICLERYDEPRILKCSHSFCRRCLVQVLEQRADDPENPQPHNHLTCPKCRDVTVLSELGVDALPINWDLMQVVDIIGEEADESLLDANSFTSHHSSSPLTSLLPMAHSDNMPMCREHNRRLDYFCEKCDVLVCATCAINTHGGHKPKEAQKLTTELRSQCVDPLEIRYLRTNVAIDENTRIYNQVRKLGESHKHRIQTLFQELRNTLNSRELALVQSLEGVISKKCSALHTQCMQLQQLREKLNAERESVSRLLQIKDHDYTVLLKRKQIAAEVDAVVNEVDGLERDPVEKLEDGPECVLREELLQEASGFGEIYCTPTPAKFVASGPGLEKGLQVGKEAEFVVEAHDKYGQRAFKGGNKVEVKILDPQGAEIPVAIDNAKRGRSLVRYTPKKVGFHVVTILVDSQRISNYQWNVMVYGYRDYSVMTKPRLYLSRQQISDMSTVKSVCVLPLSGYLAFSDQLCIRTVNLEGLRLVKRAIGLAGSPSGLFSMPIGITANSKDELFIADRQACKITKLAPDGRVVGSYGRQGRGSGGLRHPESVAVTTDRLFVVDTGNNCIQAMSLKSGKFKVIGGRGVPDGIQLREPQGVAVDEVRGRLYITDAGYNCLLCVSLATLEPSLPSGRAGTVL</sequence>
<keyword evidence="5 7" id="KW-0863">Zinc-finger</keyword>
<dbReference type="SUPFAM" id="SSF81296">
    <property type="entry name" value="E set domains"/>
    <property type="match status" value="1"/>
</dbReference>
<dbReference type="InterPro" id="IPR047153">
    <property type="entry name" value="TRIM45/56/19-like"/>
</dbReference>
<dbReference type="Proteomes" id="UP001174909">
    <property type="component" value="Unassembled WGS sequence"/>
</dbReference>
<dbReference type="InterPro" id="IPR017907">
    <property type="entry name" value="Znf_RING_CS"/>
</dbReference>
<reference evidence="13" key="1">
    <citation type="submission" date="2023-03" db="EMBL/GenBank/DDBJ databases">
        <authorList>
            <person name="Steffen K."/>
            <person name="Cardenas P."/>
        </authorList>
    </citation>
    <scope>NUCLEOTIDE SEQUENCE</scope>
</reference>
<evidence type="ECO:0000256" key="10">
    <source>
        <dbReference type="SAM" id="MobiDB-lite"/>
    </source>
</evidence>
<comment type="similarity">
    <text evidence="1">Belongs to the TRIM/RBCC family.</text>
</comment>
<feature type="region of interest" description="Disordered" evidence="10">
    <location>
        <begin position="25"/>
        <end position="50"/>
    </location>
</feature>
<feature type="coiled-coil region" evidence="9">
    <location>
        <begin position="287"/>
        <end position="348"/>
    </location>
</feature>
<keyword evidence="4" id="KW-0677">Repeat</keyword>
<evidence type="ECO:0000256" key="4">
    <source>
        <dbReference type="ARBA" id="ARBA00022737"/>
    </source>
</evidence>
<dbReference type="PROSITE" id="PS00518">
    <property type="entry name" value="ZF_RING_1"/>
    <property type="match status" value="1"/>
</dbReference>
<evidence type="ECO:0000256" key="9">
    <source>
        <dbReference type="SAM" id="Coils"/>
    </source>
</evidence>
<protein>
    <submittedName>
        <fullName evidence="13">Tripartite motif-containing protein 3</fullName>
    </submittedName>
</protein>
<dbReference type="PANTHER" id="PTHR25462">
    <property type="entry name" value="BONUS, ISOFORM C-RELATED"/>
    <property type="match status" value="1"/>
</dbReference>
<evidence type="ECO:0000259" key="11">
    <source>
        <dbReference type="PROSITE" id="PS50089"/>
    </source>
</evidence>
<evidence type="ECO:0000259" key="12">
    <source>
        <dbReference type="PROSITE" id="PS50119"/>
    </source>
</evidence>
<dbReference type="SMART" id="SM00184">
    <property type="entry name" value="RING"/>
    <property type="match status" value="1"/>
</dbReference>
<dbReference type="InterPro" id="IPR000315">
    <property type="entry name" value="Znf_B-box"/>
</dbReference>
<dbReference type="InterPro" id="IPR001298">
    <property type="entry name" value="Filamin/ABP280_rpt"/>
</dbReference>
<dbReference type="CDD" id="cd19756">
    <property type="entry name" value="Bbox2"/>
    <property type="match status" value="1"/>
</dbReference>
<dbReference type="SUPFAM" id="SSF57850">
    <property type="entry name" value="RING/U-box"/>
    <property type="match status" value="1"/>
</dbReference>
<dbReference type="PROSITE" id="PS50119">
    <property type="entry name" value="ZF_BBOX"/>
    <property type="match status" value="1"/>
</dbReference>
<comment type="caution">
    <text evidence="13">The sequence shown here is derived from an EMBL/GenBank/DDBJ whole genome shotgun (WGS) entry which is preliminary data.</text>
</comment>
<accession>A0AA35TSY5</accession>
<evidence type="ECO:0000256" key="5">
    <source>
        <dbReference type="ARBA" id="ARBA00022771"/>
    </source>
</evidence>
<dbReference type="PANTHER" id="PTHR25462:SF296">
    <property type="entry name" value="MEIOTIC P26, ISOFORM F"/>
    <property type="match status" value="1"/>
</dbReference>
<dbReference type="SMART" id="SM00557">
    <property type="entry name" value="IG_FLMN"/>
    <property type="match status" value="1"/>
</dbReference>
<dbReference type="Pfam" id="PF13445">
    <property type="entry name" value="zf-RING_UBOX"/>
    <property type="match status" value="1"/>
</dbReference>
<evidence type="ECO:0000313" key="14">
    <source>
        <dbReference type="Proteomes" id="UP001174909"/>
    </source>
</evidence>
<dbReference type="InterPro" id="IPR014756">
    <property type="entry name" value="Ig_E-set"/>
</dbReference>
<dbReference type="InterPro" id="IPR013783">
    <property type="entry name" value="Ig-like_fold"/>
</dbReference>
<dbReference type="SUPFAM" id="SSF57845">
    <property type="entry name" value="B-box zinc-binding domain"/>
    <property type="match status" value="1"/>
</dbReference>
<dbReference type="InterPro" id="IPR027370">
    <property type="entry name" value="Znf-RING_euk"/>
</dbReference>
<name>A0AA35TSY5_GEOBA</name>
<dbReference type="PROSITE" id="PS50089">
    <property type="entry name" value="ZF_RING_2"/>
    <property type="match status" value="1"/>
</dbReference>
<gene>
    <name evidence="13" type="ORF">GBAR_LOCUS29134</name>
</gene>
<evidence type="ECO:0000256" key="3">
    <source>
        <dbReference type="ARBA" id="ARBA00022723"/>
    </source>
</evidence>
<dbReference type="CDD" id="cd05819">
    <property type="entry name" value="NHL"/>
    <property type="match status" value="1"/>
</dbReference>
<evidence type="ECO:0000256" key="1">
    <source>
        <dbReference type="ARBA" id="ARBA00008518"/>
    </source>
</evidence>
<dbReference type="InterPro" id="IPR001841">
    <property type="entry name" value="Znf_RING"/>
</dbReference>
<dbReference type="EMBL" id="CASHTH010004082">
    <property type="protein sequence ID" value="CAI8053268.1"/>
    <property type="molecule type" value="Genomic_DNA"/>
</dbReference>
<keyword evidence="14" id="KW-1185">Reference proteome</keyword>
<keyword evidence="9" id="KW-0175">Coiled coil</keyword>
<dbReference type="InterPro" id="IPR013083">
    <property type="entry name" value="Znf_RING/FYVE/PHD"/>
</dbReference>
<proteinExistence type="inferred from homology"/>
<dbReference type="Pfam" id="PF00643">
    <property type="entry name" value="zf-B_box"/>
    <property type="match status" value="1"/>
</dbReference>
<feature type="domain" description="B box-type" evidence="12">
    <location>
        <begin position="170"/>
        <end position="210"/>
    </location>
</feature>
<organism evidence="13 14">
    <name type="scientific">Geodia barretti</name>
    <name type="common">Barrett's horny sponge</name>
    <dbReference type="NCBI Taxonomy" id="519541"/>
    <lineage>
        <taxon>Eukaryota</taxon>
        <taxon>Metazoa</taxon>
        <taxon>Porifera</taxon>
        <taxon>Demospongiae</taxon>
        <taxon>Heteroscleromorpha</taxon>
        <taxon>Tetractinellida</taxon>
        <taxon>Astrophorina</taxon>
        <taxon>Geodiidae</taxon>
        <taxon>Geodia</taxon>
    </lineage>
</organism>
<dbReference type="Gene3D" id="3.30.40.10">
    <property type="entry name" value="Zinc/RING finger domain, C3HC4 (zinc finger)"/>
    <property type="match status" value="1"/>
</dbReference>
<dbReference type="GO" id="GO:0008270">
    <property type="term" value="F:zinc ion binding"/>
    <property type="evidence" value="ECO:0007669"/>
    <property type="project" value="UniProtKB-KW"/>
</dbReference>
<dbReference type="PROSITE" id="PS50194">
    <property type="entry name" value="FILAMIN_REPEAT"/>
    <property type="match status" value="1"/>
</dbReference>
<dbReference type="InterPro" id="IPR017868">
    <property type="entry name" value="Filamin/ABP280_repeat-like"/>
</dbReference>
<dbReference type="InterPro" id="IPR011042">
    <property type="entry name" value="6-blade_b-propeller_TolB-like"/>
</dbReference>
<evidence type="ECO:0000256" key="7">
    <source>
        <dbReference type="PROSITE-ProRule" id="PRU00024"/>
    </source>
</evidence>
<evidence type="ECO:0000256" key="6">
    <source>
        <dbReference type="ARBA" id="ARBA00022833"/>
    </source>
</evidence>
<dbReference type="Gene3D" id="2.120.10.30">
    <property type="entry name" value="TolB, C-terminal domain"/>
    <property type="match status" value="1"/>
</dbReference>
<evidence type="ECO:0000313" key="13">
    <source>
        <dbReference type="EMBL" id="CAI8053268.1"/>
    </source>
</evidence>